<dbReference type="SMART" id="SM00449">
    <property type="entry name" value="SPRY"/>
    <property type="match status" value="1"/>
</dbReference>
<dbReference type="InterPro" id="IPR006595">
    <property type="entry name" value="CTLH_C"/>
</dbReference>
<dbReference type="EMBL" id="MCBR01001996">
    <property type="protein sequence ID" value="RKF81947.1"/>
    <property type="molecule type" value="Genomic_DNA"/>
</dbReference>
<dbReference type="SMART" id="SM00757">
    <property type="entry name" value="CRA"/>
    <property type="match status" value="1"/>
</dbReference>
<dbReference type="PANTHER" id="PTHR12864">
    <property type="entry name" value="RAN BINDING PROTEIN 9-RELATED"/>
    <property type="match status" value="1"/>
</dbReference>
<dbReference type="SMART" id="SM00667">
    <property type="entry name" value="LisH"/>
    <property type="match status" value="1"/>
</dbReference>
<comment type="function">
    <text evidence="1">Involved in the proteasome-dependent degradation of fructose-1,6-bisphosphatase.</text>
</comment>
<dbReference type="Pfam" id="PF10607">
    <property type="entry name" value="CTLH"/>
    <property type="match status" value="1"/>
</dbReference>
<reference evidence="5 6" key="1">
    <citation type="journal article" date="2018" name="BMC Genomics">
        <title>Comparative genome analyses reveal sequence features reflecting distinct modes of host-adaptation between dicot and monocot powdery mildew.</title>
        <authorList>
            <person name="Wu Y."/>
            <person name="Ma X."/>
            <person name="Pan Z."/>
            <person name="Kale S.D."/>
            <person name="Song Y."/>
            <person name="King H."/>
            <person name="Zhang Q."/>
            <person name="Presley C."/>
            <person name="Deng X."/>
            <person name="Wei C.I."/>
            <person name="Xiao S."/>
        </authorList>
    </citation>
    <scope>NUCLEOTIDE SEQUENCE [LARGE SCALE GENOMIC DNA]</scope>
    <source>
        <strain evidence="5">UCSC1</strain>
    </source>
</reference>
<protein>
    <submittedName>
        <fullName evidence="5">Ran-binding protein 9</fullName>
    </submittedName>
</protein>
<dbReference type="Gene3D" id="2.60.120.920">
    <property type="match status" value="1"/>
</dbReference>
<dbReference type="InterPro" id="IPR024964">
    <property type="entry name" value="CTLH/CRA"/>
</dbReference>
<dbReference type="InterPro" id="IPR001870">
    <property type="entry name" value="B30.2/SPRY"/>
</dbReference>
<dbReference type="InterPro" id="IPR013320">
    <property type="entry name" value="ConA-like_dom_sf"/>
</dbReference>
<feature type="compositionally biased region" description="Polar residues" evidence="2">
    <location>
        <begin position="20"/>
        <end position="39"/>
    </location>
</feature>
<dbReference type="InterPro" id="IPR050618">
    <property type="entry name" value="Ubq-SigPath_Reg"/>
</dbReference>
<dbReference type="AlphaFoldDB" id="A0A420J575"/>
<proteinExistence type="predicted"/>
<feature type="region of interest" description="Disordered" evidence="2">
    <location>
        <begin position="543"/>
        <end position="563"/>
    </location>
</feature>
<comment type="caution">
    <text evidence="5">The sequence shown here is derived from an EMBL/GenBank/DDBJ whole genome shotgun (WGS) entry which is preliminary data.</text>
</comment>
<dbReference type="PROSITE" id="PS50188">
    <property type="entry name" value="B302_SPRY"/>
    <property type="match status" value="1"/>
</dbReference>
<sequence length="691" mass="77261">MQDSSSSTGAPRFIPRRSSHASAVSGATSIPLQSHSNPTRPGDFINLNQGMDTPHDLNHPFTGSMRLDSNANEHDYSTSDASHENSKFRSRSAQLPSFLSTFGALVNGPGRNHLAAGYNDYFFIPSYLNGSVYVQELQQAYRTKQISNKNNTSTQSPLACSLSNSKSMTNLNARMVPSNQIMAYDLIEKVSVIGSESLPPLPSKWSSHDKQPALEVLCDGLEVKLSSQKPEREREHESCAIRANHSMPSQCGLYYFEVTILDKKREESSIGIGFSSKKVPLTRLPGWEPESWAYHGDDGDLYCSQTSGKAYGPPFSANDVIGCGFSILHQKWSSFRQAFPNNFSKYESSNINLGTAFRDIKGELYPSVGMKKPGEHVKVNFGQGPFIFDIDGMMEVAPPKCETELIQALVLQFLKHDGFVESARVFAKEVHFEKKALSLDPEVALPSFDIKEEEDASQRQRIRVAILDGDIDTALKYTNLHFPQVLKTNEKVYFRLRCRKFIEMIRQAAELQNSNLKNTTKSEKNDGDWYDDVLNQRMDLDEYEPTSSNHDRMETEVTSNSYSEHTQLLQETIKYGTELSAEYKNDPRKEIKKALEDAFALMAYQEPLNAKGVAHLLDPYGRVAVAEELNSAILQSLGKSSASVLELLYQQTSVLLEDLRHQGGSAAAFLNIDDYLKPKMCSGPGRQRKCE</sequence>
<feature type="domain" description="B30.2/SPRY" evidence="3">
    <location>
        <begin position="183"/>
        <end position="386"/>
    </location>
</feature>
<dbReference type="InterPro" id="IPR043136">
    <property type="entry name" value="B30.2/SPRY_sf"/>
</dbReference>
<dbReference type="InterPro" id="IPR003877">
    <property type="entry name" value="SPRY_dom"/>
</dbReference>
<dbReference type="InterPro" id="IPR013144">
    <property type="entry name" value="CRA_dom"/>
</dbReference>
<evidence type="ECO:0000259" key="3">
    <source>
        <dbReference type="PROSITE" id="PS50188"/>
    </source>
</evidence>
<dbReference type="InterPro" id="IPR006594">
    <property type="entry name" value="LisH"/>
</dbReference>
<evidence type="ECO:0000256" key="1">
    <source>
        <dbReference type="ARBA" id="ARBA00002343"/>
    </source>
</evidence>
<dbReference type="Proteomes" id="UP000285405">
    <property type="component" value="Unassembled WGS sequence"/>
</dbReference>
<dbReference type="OrthoDB" id="25503at2759"/>
<feature type="region of interest" description="Disordered" evidence="2">
    <location>
        <begin position="1"/>
        <end position="88"/>
    </location>
</feature>
<gene>
    <name evidence="5" type="ORF">GcC1_019023</name>
</gene>
<organism evidence="5 6">
    <name type="scientific">Golovinomyces cichoracearum</name>
    <dbReference type="NCBI Taxonomy" id="62708"/>
    <lineage>
        <taxon>Eukaryota</taxon>
        <taxon>Fungi</taxon>
        <taxon>Dikarya</taxon>
        <taxon>Ascomycota</taxon>
        <taxon>Pezizomycotina</taxon>
        <taxon>Leotiomycetes</taxon>
        <taxon>Erysiphales</taxon>
        <taxon>Erysiphaceae</taxon>
        <taxon>Golovinomyces</taxon>
    </lineage>
</organism>
<dbReference type="SMART" id="SM00668">
    <property type="entry name" value="CTLH"/>
    <property type="match status" value="1"/>
</dbReference>
<dbReference type="SUPFAM" id="SSF49899">
    <property type="entry name" value="Concanavalin A-like lectins/glucanases"/>
    <property type="match status" value="1"/>
</dbReference>
<evidence type="ECO:0000256" key="2">
    <source>
        <dbReference type="SAM" id="MobiDB-lite"/>
    </source>
</evidence>
<dbReference type="PROSITE" id="PS50896">
    <property type="entry name" value="LISH"/>
    <property type="match status" value="1"/>
</dbReference>
<dbReference type="Pfam" id="PF00622">
    <property type="entry name" value="SPRY"/>
    <property type="match status" value="1"/>
</dbReference>
<accession>A0A420J575</accession>
<feature type="domain" description="CTLH" evidence="4">
    <location>
        <begin position="455"/>
        <end position="512"/>
    </location>
</feature>
<evidence type="ECO:0000313" key="5">
    <source>
        <dbReference type="EMBL" id="RKF81947.1"/>
    </source>
</evidence>
<evidence type="ECO:0000313" key="6">
    <source>
        <dbReference type="Proteomes" id="UP000285405"/>
    </source>
</evidence>
<feature type="compositionally biased region" description="Basic and acidic residues" evidence="2">
    <location>
        <begin position="71"/>
        <end position="87"/>
    </location>
</feature>
<evidence type="ECO:0000259" key="4">
    <source>
        <dbReference type="PROSITE" id="PS50897"/>
    </source>
</evidence>
<name>A0A420J575_9PEZI</name>
<dbReference type="PROSITE" id="PS50897">
    <property type="entry name" value="CTLH"/>
    <property type="match status" value="1"/>
</dbReference>